<dbReference type="InterPro" id="IPR015815">
    <property type="entry name" value="HIBADH-related"/>
</dbReference>
<feature type="domain" description="3-hydroxyisobutyrate dehydrogenase-like NAD-binding" evidence="5">
    <location>
        <begin position="170"/>
        <end position="283"/>
    </location>
</feature>
<evidence type="ECO:0000259" key="5">
    <source>
        <dbReference type="Pfam" id="PF14833"/>
    </source>
</evidence>
<dbReference type="PIRSF" id="PIRSF000103">
    <property type="entry name" value="HIBADH"/>
    <property type="match status" value="1"/>
</dbReference>
<gene>
    <name evidence="6" type="ORF">CAL22_17320</name>
</gene>
<evidence type="ECO:0000256" key="1">
    <source>
        <dbReference type="ARBA" id="ARBA00023002"/>
    </source>
</evidence>
<dbReference type="EMBL" id="NEVU01000003">
    <property type="protein sequence ID" value="OZI71570.1"/>
    <property type="molecule type" value="Genomic_DNA"/>
</dbReference>
<dbReference type="RefSeq" id="WP_094815393.1">
    <property type="nucleotide sequence ID" value="NZ_NEVU01000003.1"/>
</dbReference>
<proteinExistence type="predicted"/>
<evidence type="ECO:0000313" key="7">
    <source>
        <dbReference type="Proteomes" id="UP000216429"/>
    </source>
</evidence>
<name>A0A261VDA7_9BORD</name>
<feature type="domain" description="6-phosphogluconate dehydrogenase NADP-binding" evidence="4">
    <location>
        <begin position="8"/>
        <end position="166"/>
    </location>
</feature>
<evidence type="ECO:0000256" key="2">
    <source>
        <dbReference type="ARBA" id="ARBA00023027"/>
    </source>
</evidence>
<dbReference type="PANTHER" id="PTHR43060:SF15">
    <property type="entry name" value="3-HYDROXYISOBUTYRATE DEHYDROGENASE-LIKE 1, MITOCHONDRIAL-RELATED"/>
    <property type="match status" value="1"/>
</dbReference>
<comment type="caution">
    <text evidence="6">The sequence shown here is derived from an EMBL/GenBank/DDBJ whole genome shotgun (WGS) entry which is preliminary data.</text>
</comment>
<dbReference type="Pfam" id="PF03446">
    <property type="entry name" value="NAD_binding_2"/>
    <property type="match status" value="1"/>
</dbReference>
<keyword evidence="2" id="KW-0520">NAD</keyword>
<keyword evidence="1" id="KW-0560">Oxidoreductase</keyword>
<dbReference type="InterPro" id="IPR029154">
    <property type="entry name" value="HIBADH-like_NADP-bd"/>
</dbReference>
<dbReference type="InterPro" id="IPR008927">
    <property type="entry name" value="6-PGluconate_DH-like_C_sf"/>
</dbReference>
<dbReference type="InterPro" id="IPR013328">
    <property type="entry name" value="6PGD_dom2"/>
</dbReference>
<organism evidence="6 7">
    <name type="scientific">Bordetella genomosp. 12</name>
    <dbReference type="NCBI Taxonomy" id="463035"/>
    <lineage>
        <taxon>Bacteria</taxon>
        <taxon>Pseudomonadati</taxon>
        <taxon>Pseudomonadota</taxon>
        <taxon>Betaproteobacteria</taxon>
        <taxon>Burkholderiales</taxon>
        <taxon>Alcaligenaceae</taxon>
        <taxon>Bordetella</taxon>
    </lineage>
</organism>
<dbReference type="AlphaFoldDB" id="A0A261VDA7"/>
<feature type="active site" evidence="3">
    <location>
        <position position="176"/>
    </location>
</feature>
<dbReference type="Gene3D" id="3.40.50.720">
    <property type="entry name" value="NAD(P)-binding Rossmann-like Domain"/>
    <property type="match status" value="1"/>
</dbReference>
<dbReference type="PANTHER" id="PTHR43060">
    <property type="entry name" value="3-HYDROXYISOBUTYRATE DEHYDROGENASE-LIKE 1, MITOCHONDRIAL-RELATED"/>
    <property type="match status" value="1"/>
</dbReference>
<dbReference type="SUPFAM" id="SSF51735">
    <property type="entry name" value="NAD(P)-binding Rossmann-fold domains"/>
    <property type="match status" value="1"/>
</dbReference>
<evidence type="ECO:0000259" key="4">
    <source>
        <dbReference type="Pfam" id="PF03446"/>
    </source>
</evidence>
<accession>A0A261VDA7</accession>
<sequence>MSENKTPLGFIGLGVMGEPMCANLVRKSGHPVYVTDINPEPVARIGDLGAHPCASIVEVAQSAEIVFLSLPSIVQVEQVCTGPGGLVEAAGRVRIIVDMSTSDVTRTRQLAKTLRDHDILLIDAPVARMREAARLGTLMITVGATQQDYEAVLPYLSCMGSDVLLCGGVGNGQVVKIMNNMVVFMTVHALAEAVTIGRSAGVDGTLLLDALSKGSADSFVLRNPGQKALAPQSFPEKTFPTEYAIKDILLALELANQGDVDARAAKLTHDLLERTRAAGYVKEYYPVMVKLIERGYA</sequence>
<dbReference type="OrthoDB" id="9777604at2"/>
<dbReference type="SUPFAM" id="SSF48179">
    <property type="entry name" value="6-phosphogluconate dehydrogenase C-terminal domain-like"/>
    <property type="match status" value="1"/>
</dbReference>
<dbReference type="GO" id="GO:0051287">
    <property type="term" value="F:NAD binding"/>
    <property type="evidence" value="ECO:0007669"/>
    <property type="project" value="InterPro"/>
</dbReference>
<dbReference type="Proteomes" id="UP000216429">
    <property type="component" value="Unassembled WGS sequence"/>
</dbReference>
<evidence type="ECO:0000256" key="3">
    <source>
        <dbReference type="PIRSR" id="PIRSR000103-1"/>
    </source>
</evidence>
<dbReference type="GO" id="GO:0050661">
    <property type="term" value="F:NADP binding"/>
    <property type="evidence" value="ECO:0007669"/>
    <property type="project" value="InterPro"/>
</dbReference>
<keyword evidence="7" id="KW-1185">Reference proteome</keyword>
<dbReference type="InterPro" id="IPR036291">
    <property type="entry name" value="NAD(P)-bd_dom_sf"/>
</dbReference>
<dbReference type="Gene3D" id="1.10.1040.10">
    <property type="entry name" value="N-(1-d-carboxylethyl)-l-norvaline Dehydrogenase, domain 2"/>
    <property type="match status" value="1"/>
</dbReference>
<dbReference type="InterPro" id="IPR006115">
    <property type="entry name" value="6PGDH_NADP-bd"/>
</dbReference>
<dbReference type="GO" id="GO:0016491">
    <property type="term" value="F:oxidoreductase activity"/>
    <property type="evidence" value="ECO:0007669"/>
    <property type="project" value="UniProtKB-KW"/>
</dbReference>
<dbReference type="Pfam" id="PF14833">
    <property type="entry name" value="NAD_binding_11"/>
    <property type="match status" value="1"/>
</dbReference>
<protein>
    <submittedName>
        <fullName evidence="6">2-hydroxy-3-oxopropionate reductase</fullName>
    </submittedName>
</protein>
<reference evidence="7" key="1">
    <citation type="submission" date="2017-05" db="EMBL/GenBank/DDBJ databases">
        <title>Complete and WGS of Bordetella genogroups.</title>
        <authorList>
            <person name="Spilker T."/>
            <person name="Lipuma J."/>
        </authorList>
    </citation>
    <scope>NUCLEOTIDE SEQUENCE [LARGE SCALE GENOMIC DNA]</scope>
    <source>
        <strain evidence="7">AU6712</strain>
    </source>
</reference>
<evidence type="ECO:0000313" key="6">
    <source>
        <dbReference type="EMBL" id="OZI71570.1"/>
    </source>
</evidence>